<dbReference type="FunFam" id="3.30.230.10:FF:000072">
    <property type="entry name" value="Diphosphomevalonate decarboxylase"/>
    <property type="match status" value="1"/>
</dbReference>
<evidence type="ECO:0000313" key="10">
    <source>
        <dbReference type="EMBL" id="KRK49317.1"/>
    </source>
</evidence>
<organism evidence="10 11">
    <name type="scientific">Secundilactobacillus kimchicus JCM 15530</name>
    <dbReference type="NCBI Taxonomy" id="1302272"/>
    <lineage>
        <taxon>Bacteria</taxon>
        <taxon>Bacillati</taxon>
        <taxon>Bacillota</taxon>
        <taxon>Bacilli</taxon>
        <taxon>Lactobacillales</taxon>
        <taxon>Lactobacillaceae</taxon>
        <taxon>Secundilactobacillus</taxon>
    </lineage>
</organism>
<dbReference type="PIRSF" id="PIRSF015950">
    <property type="entry name" value="Mev_P_decrbx"/>
    <property type="match status" value="1"/>
</dbReference>
<keyword evidence="6" id="KW-0443">Lipid metabolism</keyword>
<dbReference type="STRING" id="1302272.FC96_GL000241"/>
<dbReference type="InterPro" id="IPR020568">
    <property type="entry name" value="Ribosomal_Su5_D2-typ_SF"/>
</dbReference>
<reference evidence="10 11" key="1">
    <citation type="journal article" date="2015" name="Genome Announc.">
        <title>Expanding the biotechnology potential of lactobacilli through comparative genomics of 213 strains and associated genera.</title>
        <authorList>
            <person name="Sun Z."/>
            <person name="Harris H.M."/>
            <person name="McCann A."/>
            <person name="Guo C."/>
            <person name="Argimon S."/>
            <person name="Zhang W."/>
            <person name="Yang X."/>
            <person name="Jeffery I.B."/>
            <person name="Cooney J.C."/>
            <person name="Kagawa T.F."/>
            <person name="Liu W."/>
            <person name="Song Y."/>
            <person name="Salvetti E."/>
            <person name="Wrobel A."/>
            <person name="Rasinkangas P."/>
            <person name="Parkhill J."/>
            <person name="Rea M.C."/>
            <person name="O'Sullivan O."/>
            <person name="Ritari J."/>
            <person name="Douillard F.P."/>
            <person name="Paul Ross R."/>
            <person name="Yang R."/>
            <person name="Briner A.E."/>
            <person name="Felis G.E."/>
            <person name="de Vos W.M."/>
            <person name="Barrangou R."/>
            <person name="Klaenhammer T.R."/>
            <person name="Caufield P.W."/>
            <person name="Cui Y."/>
            <person name="Zhang H."/>
            <person name="O'Toole P.W."/>
        </authorList>
    </citation>
    <scope>NUCLEOTIDE SEQUENCE [LARGE SCALE GENOMIC DNA]</scope>
    <source>
        <strain evidence="10 11">JCM 15530</strain>
    </source>
</reference>
<dbReference type="SUPFAM" id="SSF55060">
    <property type="entry name" value="GHMP Kinase, C-terminal domain"/>
    <property type="match status" value="1"/>
</dbReference>
<dbReference type="EC" id="4.1.1.33" evidence="2"/>
<dbReference type="Proteomes" id="UP000050911">
    <property type="component" value="Unassembled WGS sequence"/>
</dbReference>
<dbReference type="GO" id="GO:0005829">
    <property type="term" value="C:cytosol"/>
    <property type="evidence" value="ECO:0007669"/>
    <property type="project" value="InterPro"/>
</dbReference>
<dbReference type="Pfam" id="PF18376">
    <property type="entry name" value="MDD_C"/>
    <property type="match status" value="1"/>
</dbReference>
<dbReference type="InterPro" id="IPR036554">
    <property type="entry name" value="GHMP_kinase_C_sf"/>
</dbReference>
<dbReference type="RefSeq" id="WP_056941698.1">
    <property type="nucleotide sequence ID" value="NZ_AZCX01000001.1"/>
</dbReference>
<accession>A0A0R1HR81</accession>
<comment type="caution">
    <text evidence="10">The sequence shown here is derived from an EMBL/GenBank/DDBJ whole genome shotgun (WGS) entry which is preliminary data.</text>
</comment>
<dbReference type="NCBIfam" id="TIGR01240">
    <property type="entry name" value="mevDPdecarb"/>
    <property type="match status" value="1"/>
</dbReference>
<keyword evidence="4" id="KW-0547">Nucleotide-binding</keyword>
<dbReference type="Pfam" id="PF22700">
    <property type="entry name" value="MVD-like_N"/>
    <property type="match status" value="1"/>
</dbReference>
<sequence>MTTPTNQKITATAHTNIALVKYWGKADQSLIIPQTDSLSLTLKAFYTTTSVVFDPRLSSDTITFDGVLASHDDQEKMSRFLDLVRAQADVSLRAAVTTVNHVPVAAGLASSASGYAALAAAASRAAGLNLSRHDLSRLARRGSGSASRSVFGGFAAWHRGTDDATSYAYPIDEQPDWDLGVMAVVLDQTTKKISSRTGMQRSVATSPFYPAWIEANEQDFDAIQVAIKAHDIESLGQITEHNALRMHALTLSAEPGFTYFNGATLAAIELVQQTRQELGGRYYFTIDAGPNVKIIGLRTDLETQLLPRMQAHFGAANVLLTAAGPGVTIQADNPTGKDLNS</sequence>
<evidence type="ECO:0000256" key="3">
    <source>
        <dbReference type="ARBA" id="ARBA00022516"/>
    </source>
</evidence>
<evidence type="ECO:0000256" key="2">
    <source>
        <dbReference type="ARBA" id="ARBA00012296"/>
    </source>
</evidence>
<dbReference type="InterPro" id="IPR005935">
    <property type="entry name" value="Mev_decarb"/>
</dbReference>
<proteinExistence type="inferred from homology"/>
<dbReference type="InterPro" id="IPR014721">
    <property type="entry name" value="Ribsml_uS5_D2-typ_fold_subgr"/>
</dbReference>
<dbReference type="SUPFAM" id="SSF54211">
    <property type="entry name" value="Ribosomal protein S5 domain 2-like"/>
    <property type="match status" value="1"/>
</dbReference>
<name>A0A0R1HR81_9LACO</name>
<dbReference type="InterPro" id="IPR041431">
    <property type="entry name" value="Mvd1_C"/>
</dbReference>
<evidence type="ECO:0000259" key="9">
    <source>
        <dbReference type="Pfam" id="PF22700"/>
    </source>
</evidence>
<dbReference type="EMBL" id="AZCX01000001">
    <property type="protein sequence ID" value="KRK49317.1"/>
    <property type="molecule type" value="Genomic_DNA"/>
</dbReference>
<dbReference type="Gene3D" id="3.30.70.890">
    <property type="entry name" value="GHMP kinase, C-terminal domain"/>
    <property type="match status" value="1"/>
</dbReference>
<dbReference type="AlphaFoldDB" id="A0A0R1HR81"/>
<evidence type="ECO:0000256" key="4">
    <source>
        <dbReference type="ARBA" id="ARBA00022741"/>
    </source>
</evidence>
<dbReference type="GO" id="GO:0005524">
    <property type="term" value="F:ATP binding"/>
    <property type="evidence" value="ECO:0007669"/>
    <property type="project" value="UniProtKB-KW"/>
</dbReference>
<dbReference type="PANTHER" id="PTHR10977:SF3">
    <property type="entry name" value="DIPHOSPHOMEVALONATE DECARBOXYLASE"/>
    <property type="match status" value="1"/>
</dbReference>
<dbReference type="InterPro" id="IPR053859">
    <property type="entry name" value="MVD-like_N"/>
</dbReference>
<dbReference type="GO" id="GO:0004163">
    <property type="term" value="F:diphosphomevalonate decarboxylase activity"/>
    <property type="evidence" value="ECO:0007669"/>
    <property type="project" value="UniProtKB-EC"/>
</dbReference>
<dbReference type="OrthoDB" id="5498344at2"/>
<comment type="similarity">
    <text evidence="1">Belongs to the diphosphomevalonate decarboxylase family.</text>
</comment>
<dbReference type="InterPro" id="IPR029765">
    <property type="entry name" value="Mev_diP_decarb"/>
</dbReference>
<dbReference type="Gene3D" id="3.30.230.10">
    <property type="match status" value="1"/>
</dbReference>
<keyword evidence="11" id="KW-1185">Reference proteome</keyword>
<gene>
    <name evidence="10" type="ORF">FC96_GL000241</name>
</gene>
<feature type="domain" description="Diphosphomevalonate decarboxylase-like N-terminal" evidence="9">
    <location>
        <begin position="13"/>
        <end position="168"/>
    </location>
</feature>
<keyword evidence="5" id="KW-0067">ATP-binding</keyword>
<dbReference type="PANTHER" id="PTHR10977">
    <property type="entry name" value="DIPHOSPHOMEVALONATE DECARBOXYLASE"/>
    <property type="match status" value="1"/>
</dbReference>
<evidence type="ECO:0000256" key="5">
    <source>
        <dbReference type="ARBA" id="ARBA00022840"/>
    </source>
</evidence>
<keyword evidence="3" id="KW-0444">Lipid biosynthesis</keyword>
<dbReference type="PATRIC" id="fig|1302272.5.peg.238"/>
<protein>
    <recommendedName>
        <fullName evidence="2">diphosphomevalonate decarboxylase</fullName>
        <ecNumber evidence="2">4.1.1.33</ecNumber>
    </recommendedName>
</protein>
<keyword evidence="7" id="KW-0456">Lyase</keyword>
<evidence type="ECO:0000256" key="6">
    <source>
        <dbReference type="ARBA" id="ARBA00023098"/>
    </source>
</evidence>
<evidence type="ECO:0000313" key="11">
    <source>
        <dbReference type="Proteomes" id="UP000050911"/>
    </source>
</evidence>
<evidence type="ECO:0000259" key="8">
    <source>
        <dbReference type="Pfam" id="PF18376"/>
    </source>
</evidence>
<evidence type="ECO:0000256" key="1">
    <source>
        <dbReference type="ARBA" id="ARBA00008831"/>
    </source>
</evidence>
<evidence type="ECO:0000256" key="7">
    <source>
        <dbReference type="ARBA" id="ARBA00023239"/>
    </source>
</evidence>
<feature type="domain" description="Mvd1 C-terminal" evidence="8">
    <location>
        <begin position="182"/>
        <end position="315"/>
    </location>
</feature>
<dbReference type="GO" id="GO:0019287">
    <property type="term" value="P:isopentenyl diphosphate biosynthetic process, mevalonate pathway"/>
    <property type="evidence" value="ECO:0007669"/>
    <property type="project" value="InterPro"/>
</dbReference>